<dbReference type="InterPro" id="IPR036236">
    <property type="entry name" value="Znf_C2H2_sf"/>
</dbReference>
<dbReference type="SMART" id="SM00355">
    <property type="entry name" value="ZnF_C2H2"/>
    <property type="match status" value="3"/>
</dbReference>
<dbReference type="GO" id="GO:0000978">
    <property type="term" value="F:RNA polymerase II cis-regulatory region sequence-specific DNA binding"/>
    <property type="evidence" value="ECO:0007669"/>
    <property type="project" value="TreeGrafter"/>
</dbReference>
<keyword evidence="4" id="KW-0862">Zinc</keyword>
<dbReference type="GeneID" id="19202781"/>
<dbReference type="GO" id="GO:0008270">
    <property type="term" value="F:zinc ion binding"/>
    <property type="evidence" value="ECO:0007669"/>
    <property type="project" value="UniProtKB-KW"/>
</dbReference>
<dbReference type="Gene3D" id="3.30.160.60">
    <property type="entry name" value="Classic Zinc Finger"/>
    <property type="match status" value="2"/>
</dbReference>
<keyword evidence="5" id="KW-0539">Nucleus</keyword>
<organism evidence="8 9">
    <name type="scientific">Coniophora puteana (strain RWD-64-598)</name>
    <name type="common">Brown rot fungus</name>
    <dbReference type="NCBI Taxonomy" id="741705"/>
    <lineage>
        <taxon>Eukaryota</taxon>
        <taxon>Fungi</taxon>
        <taxon>Dikarya</taxon>
        <taxon>Basidiomycota</taxon>
        <taxon>Agaricomycotina</taxon>
        <taxon>Agaricomycetes</taxon>
        <taxon>Agaricomycetidae</taxon>
        <taxon>Boletales</taxon>
        <taxon>Coniophorineae</taxon>
        <taxon>Coniophoraceae</taxon>
        <taxon>Coniophora</taxon>
    </lineage>
</organism>
<dbReference type="SUPFAM" id="SSF57667">
    <property type="entry name" value="beta-beta-alpha zinc fingers"/>
    <property type="match status" value="1"/>
</dbReference>
<dbReference type="InterPro" id="IPR050527">
    <property type="entry name" value="Snail/Krueppel_Znf"/>
</dbReference>
<keyword evidence="2" id="KW-0677">Repeat</keyword>
<dbReference type="PANTHER" id="PTHR24388:SF104">
    <property type="entry name" value="AT-RICH BINDING PROTEIN-RELATED"/>
    <property type="match status" value="1"/>
</dbReference>
<proteinExistence type="predicted"/>
<evidence type="ECO:0000256" key="3">
    <source>
        <dbReference type="ARBA" id="ARBA00022771"/>
    </source>
</evidence>
<dbReference type="OrthoDB" id="654211at2759"/>
<protein>
    <recommendedName>
        <fullName evidence="7">C2H2-type domain-containing protein</fullName>
    </recommendedName>
</protein>
<dbReference type="Proteomes" id="UP000053558">
    <property type="component" value="Unassembled WGS sequence"/>
</dbReference>
<evidence type="ECO:0000313" key="8">
    <source>
        <dbReference type="EMBL" id="EIW83879.1"/>
    </source>
</evidence>
<gene>
    <name evidence="8" type="ORF">CONPUDRAFT_150928</name>
</gene>
<dbReference type="PROSITE" id="PS50157">
    <property type="entry name" value="ZINC_FINGER_C2H2_2"/>
    <property type="match status" value="3"/>
</dbReference>
<feature type="domain" description="C2H2-type" evidence="7">
    <location>
        <begin position="80"/>
        <end position="108"/>
    </location>
</feature>
<evidence type="ECO:0000313" key="9">
    <source>
        <dbReference type="Proteomes" id="UP000053558"/>
    </source>
</evidence>
<evidence type="ECO:0000259" key="7">
    <source>
        <dbReference type="PROSITE" id="PS50157"/>
    </source>
</evidence>
<dbReference type="AlphaFoldDB" id="A0A5M3MXI8"/>
<dbReference type="PANTHER" id="PTHR24388">
    <property type="entry name" value="ZINC FINGER PROTEIN"/>
    <property type="match status" value="1"/>
</dbReference>
<dbReference type="GO" id="GO:0000981">
    <property type="term" value="F:DNA-binding transcription factor activity, RNA polymerase II-specific"/>
    <property type="evidence" value="ECO:0007669"/>
    <property type="project" value="TreeGrafter"/>
</dbReference>
<dbReference type="KEGG" id="cput:CONPUDRAFT_150928"/>
<dbReference type="PROSITE" id="PS00028">
    <property type="entry name" value="ZINC_FINGER_C2H2_1"/>
    <property type="match status" value="2"/>
</dbReference>
<reference evidence="9" key="1">
    <citation type="journal article" date="2012" name="Science">
        <title>The Paleozoic origin of enzymatic lignin decomposition reconstructed from 31 fungal genomes.</title>
        <authorList>
            <person name="Floudas D."/>
            <person name="Binder M."/>
            <person name="Riley R."/>
            <person name="Barry K."/>
            <person name="Blanchette R.A."/>
            <person name="Henrissat B."/>
            <person name="Martinez A.T."/>
            <person name="Otillar R."/>
            <person name="Spatafora J.W."/>
            <person name="Yadav J.S."/>
            <person name="Aerts A."/>
            <person name="Benoit I."/>
            <person name="Boyd A."/>
            <person name="Carlson A."/>
            <person name="Copeland A."/>
            <person name="Coutinho P.M."/>
            <person name="de Vries R.P."/>
            <person name="Ferreira P."/>
            <person name="Findley K."/>
            <person name="Foster B."/>
            <person name="Gaskell J."/>
            <person name="Glotzer D."/>
            <person name="Gorecki P."/>
            <person name="Heitman J."/>
            <person name="Hesse C."/>
            <person name="Hori C."/>
            <person name="Igarashi K."/>
            <person name="Jurgens J.A."/>
            <person name="Kallen N."/>
            <person name="Kersten P."/>
            <person name="Kohler A."/>
            <person name="Kuees U."/>
            <person name="Kumar T.K.A."/>
            <person name="Kuo A."/>
            <person name="LaButti K."/>
            <person name="Larrondo L.F."/>
            <person name="Lindquist E."/>
            <person name="Ling A."/>
            <person name="Lombard V."/>
            <person name="Lucas S."/>
            <person name="Lundell T."/>
            <person name="Martin R."/>
            <person name="McLaughlin D.J."/>
            <person name="Morgenstern I."/>
            <person name="Morin E."/>
            <person name="Murat C."/>
            <person name="Nagy L.G."/>
            <person name="Nolan M."/>
            <person name="Ohm R.A."/>
            <person name="Patyshakuliyeva A."/>
            <person name="Rokas A."/>
            <person name="Ruiz-Duenas F.J."/>
            <person name="Sabat G."/>
            <person name="Salamov A."/>
            <person name="Samejima M."/>
            <person name="Schmutz J."/>
            <person name="Slot J.C."/>
            <person name="St John F."/>
            <person name="Stenlid J."/>
            <person name="Sun H."/>
            <person name="Sun S."/>
            <person name="Syed K."/>
            <person name="Tsang A."/>
            <person name="Wiebenga A."/>
            <person name="Young D."/>
            <person name="Pisabarro A."/>
            <person name="Eastwood D.C."/>
            <person name="Martin F."/>
            <person name="Cullen D."/>
            <person name="Grigoriev I.V."/>
            <person name="Hibbett D.S."/>
        </authorList>
    </citation>
    <scope>NUCLEOTIDE SEQUENCE [LARGE SCALE GENOMIC DNA]</scope>
    <source>
        <strain evidence="9">RWD-64-598 SS2</strain>
    </source>
</reference>
<dbReference type="InterPro" id="IPR013087">
    <property type="entry name" value="Znf_C2H2_type"/>
</dbReference>
<dbReference type="Pfam" id="PF00096">
    <property type="entry name" value="zf-C2H2"/>
    <property type="match status" value="2"/>
</dbReference>
<dbReference type="EMBL" id="JH711575">
    <property type="protein sequence ID" value="EIW83879.1"/>
    <property type="molecule type" value="Genomic_DNA"/>
</dbReference>
<sequence>MVFHSANAKKVTKVIKGNKCPTCSANVSRAADLSRHMLIHSPHRREMMHQCPWKGCEYATLQKANLNTHINAKHTHDKRFPCQVCHKTFNDPSAVIRHRKRIHKMNAREFRRYCELKDSDSGYESNSSSPTPEVKLDTSELLAFDVPSASQSSPIDICFDAFESSSALAEVETKPSVAPETYTPAPIAAIDPTSLAMFDALWSQDGQPTSATYDYNTYVHTPLTPRRAILPMPEGYQQPSSGSTSCVYDNSNYTDFQYSASTFPIQAQSPSYGYQNNAFDYSAQSYDFAQPQQSQQPQFDLSFDIPSSVSTAMPEGDFHFDSQELEYYLALEYVRLQQQQQPEQWPAY</sequence>
<evidence type="ECO:0000256" key="1">
    <source>
        <dbReference type="ARBA" id="ARBA00022723"/>
    </source>
</evidence>
<evidence type="ECO:0000256" key="4">
    <source>
        <dbReference type="ARBA" id="ARBA00022833"/>
    </source>
</evidence>
<feature type="domain" description="C2H2-type" evidence="7">
    <location>
        <begin position="18"/>
        <end position="45"/>
    </location>
</feature>
<keyword evidence="3 6" id="KW-0863">Zinc-finger</keyword>
<evidence type="ECO:0000256" key="6">
    <source>
        <dbReference type="PROSITE-ProRule" id="PRU00042"/>
    </source>
</evidence>
<evidence type="ECO:0000256" key="5">
    <source>
        <dbReference type="ARBA" id="ARBA00023242"/>
    </source>
</evidence>
<accession>A0A5M3MXI8</accession>
<evidence type="ECO:0000256" key="2">
    <source>
        <dbReference type="ARBA" id="ARBA00022737"/>
    </source>
</evidence>
<comment type="caution">
    <text evidence="8">The sequence shown here is derived from an EMBL/GenBank/DDBJ whole genome shotgun (WGS) entry which is preliminary data.</text>
</comment>
<dbReference type="RefSeq" id="XP_007765739.1">
    <property type="nucleotide sequence ID" value="XM_007767549.1"/>
</dbReference>
<keyword evidence="1" id="KW-0479">Metal-binding</keyword>
<name>A0A5M3MXI8_CONPW</name>
<feature type="domain" description="C2H2-type" evidence="7">
    <location>
        <begin position="49"/>
        <end position="79"/>
    </location>
</feature>
<keyword evidence="9" id="KW-1185">Reference proteome</keyword>